<comment type="caution">
    <text evidence="3">The sequence shown here is derived from an EMBL/GenBank/DDBJ whole genome shotgun (WGS) entry which is preliminary data.</text>
</comment>
<reference evidence="3" key="1">
    <citation type="journal article" date="2022" name="bioRxiv">
        <title>Sequencing and chromosome-scale assembly of the giantPleurodeles waltlgenome.</title>
        <authorList>
            <person name="Brown T."/>
            <person name="Elewa A."/>
            <person name="Iarovenko S."/>
            <person name="Subramanian E."/>
            <person name="Araus A.J."/>
            <person name="Petzold A."/>
            <person name="Susuki M."/>
            <person name="Suzuki K.-i.T."/>
            <person name="Hayashi T."/>
            <person name="Toyoda A."/>
            <person name="Oliveira C."/>
            <person name="Osipova E."/>
            <person name="Leigh N.D."/>
            <person name="Simon A."/>
            <person name="Yun M.H."/>
        </authorList>
    </citation>
    <scope>NUCLEOTIDE SEQUENCE</scope>
    <source>
        <strain evidence="3">20211129_DDA</strain>
        <tissue evidence="3">Liver</tissue>
    </source>
</reference>
<accession>A0AAV7LYF8</accession>
<dbReference type="Proteomes" id="UP001066276">
    <property type="component" value="Chromosome 11"/>
</dbReference>
<organism evidence="3 4">
    <name type="scientific">Pleurodeles waltl</name>
    <name type="common">Iberian ribbed newt</name>
    <dbReference type="NCBI Taxonomy" id="8319"/>
    <lineage>
        <taxon>Eukaryota</taxon>
        <taxon>Metazoa</taxon>
        <taxon>Chordata</taxon>
        <taxon>Craniata</taxon>
        <taxon>Vertebrata</taxon>
        <taxon>Euteleostomi</taxon>
        <taxon>Amphibia</taxon>
        <taxon>Batrachia</taxon>
        <taxon>Caudata</taxon>
        <taxon>Salamandroidea</taxon>
        <taxon>Salamandridae</taxon>
        <taxon>Pleurodelinae</taxon>
        <taxon>Pleurodeles</taxon>
    </lineage>
</organism>
<evidence type="ECO:0000256" key="2">
    <source>
        <dbReference type="SAM" id="Phobius"/>
    </source>
</evidence>
<keyword evidence="2" id="KW-0812">Transmembrane</keyword>
<dbReference type="AlphaFoldDB" id="A0AAV7LYF8"/>
<protein>
    <submittedName>
        <fullName evidence="3">Uncharacterized protein</fullName>
    </submittedName>
</protein>
<feature type="region of interest" description="Disordered" evidence="1">
    <location>
        <begin position="96"/>
        <end position="127"/>
    </location>
</feature>
<keyword evidence="4" id="KW-1185">Reference proteome</keyword>
<keyword evidence="2" id="KW-0472">Membrane</keyword>
<feature type="transmembrane region" description="Helical" evidence="2">
    <location>
        <begin position="20"/>
        <end position="38"/>
    </location>
</feature>
<sequence>MPPSAREGALVTSAHYNPVLGFWIPAFGAAFVYCVLVVGRPPEVELRACWPFDVRGSATWAGVAAELALARCTFEEGSCFCGHALVDGLGWTGRPAQKDIGEKGPGNRQRTSHVGAVEEWPESGRKD</sequence>
<proteinExistence type="predicted"/>
<dbReference type="EMBL" id="JANPWB010000015">
    <property type="protein sequence ID" value="KAJ1092735.1"/>
    <property type="molecule type" value="Genomic_DNA"/>
</dbReference>
<keyword evidence="2" id="KW-1133">Transmembrane helix</keyword>
<evidence type="ECO:0000313" key="4">
    <source>
        <dbReference type="Proteomes" id="UP001066276"/>
    </source>
</evidence>
<name>A0AAV7LYF8_PLEWA</name>
<evidence type="ECO:0000313" key="3">
    <source>
        <dbReference type="EMBL" id="KAJ1092735.1"/>
    </source>
</evidence>
<evidence type="ECO:0000256" key="1">
    <source>
        <dbReference type="SAM" id="MobiDB-lite"/>
    </source>
</evidence>
<gene>
    <name evidence="3" type="ORF">NDU88_005845</name>
</gene>